<protein>
    <recommendedName>
        <fullName evidence="11">CobW C-terminal domain-containing protein</fullName>
    </recommendedName>
</protein>
<keyword evidence="2" id="KW-0378">Hydrolase</keyword>
<evidence type="ECO:0000256" key="1">
    <source>
        <dbReference type="ARBA" id="ARBA00022741"/>
    </source>
</evidence>
<dbReference type="Pfam" id="PF07683">
    <property type="entry name" value="CobW_C"/>
    <property type="match status" value="1"/>
</dbReference>
<dbReference type="InterPro" id="IPR003495">
    <property type="entry name" value="CobW/HypB/UreG_nucleotide-bd"/>
</dbReference>
<reference evidence="9 10" key="1">
    <citation type="submission" date="2019-07" db="EMBL/GenBank/DDBJ databases">
        <title>Genomes of Cafeteria roenbergensis.</title>
        <authorList>
            <person name="Fischer M.G."/>
            <person name="Hackl T."/>
            <person name="Roman M."/>
        </authorList>
    </citation>
    <scope>NUCLEOTIDE SEQUENCE [LARGE SCALE GENOMIC DNA]</scope>
    <source>
        <strain evidence="9 10">RCC970-E3</strain>
    </source>
</reference>
<gene>
    <name evidence="9" type="ORF">FNF28_01007</name>
</gene>
<accession>A0A5A8E4X6</accession>
<keyword evidence="3" id="KW-0143">Chaperone</keyword>
<evidence type="ECO:0000256" key="2">
    <source>
        <dbReference type="ARBA" id="ARBA00022801"/>
    </source>
</evidence>
<dbReference type="GO" id="GO:0016787">
    <property type="term" value="F:hydrolase activity"/>
    <property type="evidence" value="ECO:0007669"/>
    <property type="project" value="UniProtKB-KW"/>
</dbReference>
<keyword evidence="1" id="KW-0547">Nucleotide-binding</keyword>
<dbReference type="InterPro" id="IPR027417">
    <property type="entry name" value="P-loop_NTPase"/>
</dbReference>
<evidence type="ECO:0000256" key="4">
    <source>
        <dbReference type="ARBA" id="ARBA00034320"/>
    </source>
</evidence>
<evidence type="ECO:0000256" key="3">
    <source>
        <dbReference type="ARBA" id="ARBA00023186"/>
    </source>
</evidence>
<dbReference type="GO" id="GO:0005737">
    <property type="term" value="C:cytoplasm"/>
    <property type="evidence" value="ECO:0007669"/>
    <property type="project" value="TreeGrafter"/>
</dbReference>
<dbReference type="Proteomes" id="UP000324907">
    <property type="component" value="Unassembled WGS sequence"/>
</dbReference>
<feature type="region of interest" description="Disordered" evidence="6">
    <location>
        <begin position="323"/>
        <end position="382"/>
    </location>
</feature>
<dbReference type="SUPFAM" id="SSF52540">
    <property type="entry name" value="P-loop containing nucleoside triphosphate hydrolases"/>
    <property type="match status" value="1"/>
</dbReference>
<dbReference type="InterPro" id="IPR011629">
    <property type="entry name" value="CobW-like_C"/>
</dbReference>
<feature type="region of interest" description="Disordered" evidence="6">
    <location>
        <begin position="232"/>
        <end position="254"/>
    </location>
</feature>
<sequence length="488" mass="50769">MAAEATPPRVPVTIITGFLGAGKTTLLNYILTADHGKRICVIENEFGEDIGVEALVAKDGAGGSVVEDFFELSNGCLCCTVRDDLVETLERVLQRRDRYDYIIVETTGMANPGPVATAFWQDDALESAMRLDGIVTVADCKLLAGQLDRVRVDGGVNEAQRQIAHADVVILNKTDLVSPAGRDAVRARVASINPTCVAIEAERAVVSLDRLLDLEAFSASRLQDQLLRGPTPAAQLAEPASSPPCSARDHGHDHHDHSAHCGCGVAARNEHGRSGADEVMTVVVEVAGALDERLLTKFIGSVVWEDEGAPDRDRSMLTVGSQAPVLPASGSSGAAPRAGPLAAPEASGSGGAGGNVETAAAAAAAAANDDDDDDDDDPPLLAEPTEADAAAAAAGTAAAGTAAAAARTRCREDAMDILRIKGVVAVADPGTGSAHRCKHVLQGVEDVFEVRETSEPWGSSEQLSKVLFIGMNLNKDRLAEGLRQCVAV</sequence>
<evidence type="ECO:0000313" key="10">
    <source>
        <dbReference type="Proteomes" id="UP000324907"/>
    </source>
</evidence>
<evidence type="ECO:0000256" key="6">
    <source>
        <dbReference type="SAM" id="MobiDB-lite"/>
    </source>
</evidence>
<comment type="similarity">
    <text evidence="4">Belongs to the SIMIBI class G3E GTPase family. ZNG1 subfamily.</text>
</comment>
<comment type="caution">
    <text evidence="9">The sequence shown here is derived from an EMBL/GenBank/DDBJ whole genome shotgun (WGS) entry which is preliminary data.</text>
</comment>
<name>A0A5A8E4X6_CAFRO</name>
<dbReference type="PANTHER" id="PTHR13748:SF62">
    <property type="entry name" value="COBW DOMAIN-CONTAINING PROTEIN"/>
    <property type="match status" value="1"/>
</dbReference>
<dbReference type="AlphaFoldDB" id="A0A5A8E4X6"/>
<feature type="domain" description="CobW C-terminal" evidence="8">
    <location>
        <begin position="411"/>
        <end position="486"/>
    </location>
</feature>
<dbReference type="InterPro" id="IPR036627">
    <property type="entry name" value="CobW-likC_sf"/>
</dbReference>
<organism evidence="9 10">
    <name type="scientific">Cafeteria roenbergensis</name>
    <name type="common">Marine flagellate</name>
    <dbReference type="NCBI Taxonomy" id="33653"/>
    <lineage>
        <taxon>Eukaryota</taxon>
        <taxon>Sar</taxon>
        <taxon>Stramenopiles</taxon>
        <taxon>Bigyra</taxon>
        <taxon>Opalozoa</taxon>
        <taxon>Bicosoecida</taxon>
        <taxon>Cafeteriaceae</taxon>
        <taxon>Cafeteria</taxon>
    </lineage>
</organism>
<dbReference type="CDD" id="cd03112">
    <property type="entry name" value="CobW-like"/>
    <property type="match status" value="1"/>
</dbReference>
<feature type="compositionally biased region" description="Acidic residues" evidence="6">
    <location>
        <begin position="368"/>
        <end position="378"/>
    </location>
</feature>
<dbReference type="Gene3D" id="3.30.1220.10">
    <property type="entry name" value="CobW-like, C-terminal domain"/>
    <property type="match status" value="1"/>
</dbReference>
<dbReference type="Pfam" id="PF02492">
    <property type="entry name" value="cobW"/>
    <property type="match status" value="1"/>
</dbReference>
<feature type="compositionally biased region" description="Low complexity" evidence="6">
    <location>
        <begin position="323"/>
        <end position="347"/>
    </location>
</feature>
<dbReference type="Gene3D" id="3.40.50.300">
    <property type="entry name" value="P-loop containing nucleotide triphosphate hydrolases"/>
    <property type="match status" value="1"/>
</dbReference>
<evidence type="ECO:0000313" key="9">
    <source>
        <dbReference type="EMBL" id="KAA0171001.1"/>
    </source>
</evidence>
<dbReference type="SUPFAM" id="SSF90002">
    <property type="entry name" value="Hypothetical protein YjiA, C-terminal domain"/>
    <property type="match status" value="1"/>
</dbReference>
<dbReference type="InterPro" id="IPR051316">
    <property type="entry name" value="Zinc-reg_GTPase_activator"/>
</dbReference>
<evidence type="ECO:0000259" key="7">
    <source>
        <dbReference type="Pfam" id="PF02492"/>
    </source>
</evidence>
<evidence type="ECO:0000256" key="5">
    <source>
        <dbReference type="ARBA" id="ARBA00049117"/>
    </source>
</evidence>
<dbReference type="GO" id="GO:0000166">
    <property type="term" value="F:nucleotide binding"/>
    <property type="evidence" value="ECO:0007669"/>
    <property type="project" value="UniProtKB-KW"/>
</dbReference>
<evidence type="ECO:0008006" key="11">
    <source>
        <dbReference type="Google" id="ProtNLM"/>
    </source>
</evidence>
<comment type="catalytic activity">
    <reaction evidence="5">
        <text>GTP + H2O = GDP + phosphate + H(+)</text>
        <dbReference type="Rhea" id="RHEA:19669"/>
        <dbReference type="ChEBI" id="CHEBI:15377"/>
        <dbReference type="ChEBI" id="CHEBI:15378"/>
        <dbReference type="ChEBI" id="CHEBI:37565"/>
        <dbReference type="ChEBI" id="CHEBI:43474"/>
        <dbReference type="ChEBI" id="CHEBI:58189"/>
    </reaction>
    <physiologicalReaction direction="left-to-right" evidence="5">
        <dbReference type="Rhea" id="RHEA:19670"/>
    </physiologicalReaction>
</comment>
<dbReference type="PANTHER" id="PTHR13748">
    <property type="entry name" value="COBW-RELATED"/>
    <property type="match status" value="1"/>
</dbReference>
<proteinExistence type="inferred from homology"/>
<feature type="domain" description="CobW/HypB/UreG nucleotide-binding" evidence="7">
    <location>
        <begin position="11"/>
        <end position="195"/>
    </location>
</feature>
<dbReference type="EMBL" id="VLTL01000009">
    <property type="protein sequence ID" value="KAA0171001.1"/>
    <property type="molecule type" value="Genomic_DNA"/>
</dbReference>
<evidence type="ECO:0000259" key="8">
    <source>
        <dbReference type="Pfam" id="PF07683"/>
    </source>
</evidence>